<dbReference type="PANTHER" id="PTHR32322:SF18">
    <property type="entry name" value="S-ADENOSYLMETHIONINE_S-ADENOSYLHOMOCYSTEINE TRANSPORTER"/>
    <property type="match status" value="1"/>
</dbReference>
<proteinExistence type="predicted"/>
<dbReference type="Pfam" id="PF00892">
    <property type="entry name" value="EamA"/>
    <property type="match status" value="2"/>
</dbReference>
<feature type="transmembrane region" description="Helical" evidence="6">
    <location>
        <begin position="277"/>
        <end position="294"/>
    </location>
</feature>
<evidence type="ECO:0000256" key="4">
    <source>
        <dbReference type="ARBA" id="ARBA00022989"/>
    </source>
</evidence>
<sequence>MSSRSRQRLAVALIFITPAFWSVNYLIARRAPGVIEPHVLALQRWLTAGLLFCFFARTELWAQRRLVLADWRHSVVLGALGMWICGAWVYLGGHTTSATNIALIYALSPVMIVVISRLWLKEPFSAVQACGVALALAGVLHVVLKGEWAQLAKVQWSVGDAWILAATVAWTFYSLLLKRWPSPLGDGARLGVVSLAGVAVLLPFAAWEAAFSPVPAFSRAGFELALAAAVLPGFAAYLAYSVMLRELGAARVSVVLYLGPLYAAILAWLVLGEPVHGYHAVGMALVLPGIYLVNRRSD</sequence>
<evidence type="ECO:0000256" key="5">
    <source>
        <dbReference type="ARBA" id="ARBA00023136"/>
    </source>
</evidence>
<organism evidence="8 9">
    <name type="scientific">Rhodoferax sediminis</name>
    <dbReference type="NCBI Taxonomy" id="2509614"/>
    <lineage>
        <taxon>Bacteria</taxon>
        <taxon>Pseudomonadati</taxon>
        <taxon>Pseudomonadota</taxon>
        <taxon>Betaproteobacteria</taxon>
        <taxon>Burkholderiales</taxon>
        <taxon>Comamonadaceae</taxon>
        <taxon>Rhodoferax</taxon>
    </lineage>
</organism>
<feature type="domain" description="EamA" evidence="7">
    <location>
        <begin position="159"/>
        <end position="294"/>
    </location>
</feature>
<name>A0A515D773_9BURK</name>
<dbReference type="InterPro" id="IPR037185">
    <property type="entry name" value="EmrE-like"/>
</dbReference>
<gene>
    <name evidence="8" type="ORF">EUB48_02310</name>
</gene>
<evidence type="ECO:0000256" key="6">
    <source>
        <dbReference type="SAM" id="Phobius"/>
    </source>
</evidence>
<dbReference type="PANTHER" id="PTHR32322">
    <property type="entry name" value="INNER MEMBRANE TRANSPORTER"/>
    <property type="match status" value="1"/>
</dbReference>
<feature type="transmembrane region" description="Helical" evidence="6">
    <location>
        <begin position="156"/>
        <end position="176"/>
    </location>
</feature>
<keyword evidence="2" id="KW-1003">Cell membrane</keyword>
<dbReference type="OrthoDB" id="4167046at2"/>
<reference evidence="8 9" key="1">
    <citation type="submission" date="2019-01" db="EMBL/GenBank/DDBJ databases">
        <title>Genomic insights into a novel species Rhodoferax sp.</title>
        <authorList>
            <person name="Jin L."/>
        </authorList>
    </citation>
    <scope>NUCLEOTIDE SEQUENCE [LARGE SCALE GENOMIC DNA]</scope>
    <source>
        <strain evidence="8 9">CHu59-6-5</strain>
    </source>
</reference>
<dbReference type="SUPFAM" id="SSF103481">
    <property type="entry name" value="Multidrug resistance efflux transporter EmrE"/>
    <property type="match status" value="2"/>
</dbReference>
<accession>A0A515D773</accession>
<feature type="transmembrane region" description="Helical" evidence="6">
    <location>
        <begin position="97"/>
        <end position="119"/>
    </location>
</feature>
<keyword evidence="5 6" id="KW-0472">Membrane</keyword>
<dbReference type="GO" id="GO:0005886">
    <property type="term" value="C:plasma membrane"/>
    <property type="evidence" value="ECO:0007669"/>
    <property type="project" value="UniProtKB-SubCell"/>
</dbReference>
<evidence type="ECO:0000313" key="9">
    <source>
        <dbReference type="Proteomes" id="UP000316798"/>
    </source>
</evidence>
<feature type="transmembrane region" description="Helical" evidence="6">
    <location>
        <begin position="219"/>
        <end position="240"/>
    </location>
</feature>
<dbReference type="KEGG" id="rhf:EUB48_02310"/>
<feature type="transmembrane region" description="Helical" evidence="6">
    <location>
        <begin position="252"/>
        <end position="271"/>
    </location>
</feature>
<dbReference type="Proteomes" id="UP000316798">
    <property type="component" value="Chromosome"/>
</dbReference>
<evidence type="ECO:0000256" key="3">
    <source>
        <dbReference type="ARBA" id="ARBA00022692"/>
    </source>
</evidence>
<protein>
    <submittedName>
        <fullName evidence="8">DMT family transporter</fullName>
    </submittedName>
</protein>
<dbReference type="Gene3D" id="1.10.3730.20">
    <property type="match status" value="1"/>
</dbReference>
<evidence type="ECO:0000313" key="8">
    <source>
        <dbReference type="EMBL" id="QDL36260.1"/>
    </source>
</evidence>
<keyword evidence="3 6" id="KW-0812">Transmembrane</keyword>
<dbReference type="AlphaFoldDB" id="A0A515D773"/>
<feature type="transmembrane region" description="Helical" evidence="6">
    <location>
        <begin position="188"/>
        <end position="207"/>
    </location>
</feature>
<feature type="domain" description="EamA" evidence="7">
    <location>
        <begin position="10"/>
        <end position="143"/>
    </location>
</feature>
<evidence type="ECO:0000256" key="1">
    <source>
        <dbReference type="ARBA" id="ARBA00004651"/>
    </source>
</evidence>
<dbReference type="InterPro" id="IPR050638">
    <property type="entry name" value="AA-Vitamin_Transporters"/>
</dbReference>
<feature type="transmembrane region" description="Helical" evidence="6">
    <location>
        <begin position="44"/>
        <end position="62"/>
    </location>
</feature>
<evidence type="ECO:0000259" key="7">
    <source>
        <dbReference type="Pfam" id="PF00892"/>
    </source>
</evidence>
<comment type="subcellular location">
    <subcellularLocation>
        <location evidence="1">Cell membrane</location>
        <topology evidence="1">Multi-pass membrane protein</topology>
    </subcellularLocation>
</comment>
<dbReference type="EMBL" id="CP035503">
    <property type="protein sequence ID" value="QDL36260.1"/>
    <property type="molecule type" value="Genomic_DNA"/>
</dbReference>
<keyword evidence="9" id="KW-1185">Reference proteome</keyword>
<dbReference type="InterPro" id="IPR000620">
    <property type="entry name" value="EamA_dom"/>
</dbReference>
<dbReference type="RefSeq" id="WP_142817437.1">
    <property type="nucleotide sequence ID" value="NZ_CP035503.1"/>
</dbReference>
<keyword evidence="4 6" id="KW-1133">Transmembrane helix</keyword>
<feature type="transmembrane region" description="Helical" evidence="6">
    <location>
        <begin position="74"/>
        <end position="91"/>
    </location>
</feature>
<feature type="transmembrane region" description="Helical" evidence="6">
    <location>
        <begin position="126"/>
        <end position="144"/>
    </location>
</feature>
<evidence type="ECO:0000256" key="2">
    <source>
        <dbReference type="ARBA" id="ARBA00022475"/>
    </source>
</evidence>